<name>K2NCK2_TRYCR</name>
<evidence type="ECO:0000313" key="1">
    <source>
        <dbReference type="EMBL" id="EKF32576.1"/>
    </source>
</evidence>
<dbReference type="AlphaFoldDB" id="K2NCK2"/>
<dbReference type="OrthoDB" id="416253at2759"/>
<comment type="caution">
    <text evidence="1">The sequence shown here is derived from an EMBL/GenBank/DDBJ whole genome shotgun (WGS) entry which is preliminary data.</text>
</comment>
<organism evidence="1 2">
    <name type="scientific">Trypanosoma cruzi marinkellei</name>
    <dbReference type="NCBI Taxonomy" id="85056"/>
    <lineage>
        <taxon>Eukaryota</taxon>
        <taxon>Discoba</taxon>
        <taxon>Euglenozoa</taxon>
        <taxon>Kinetoplastea</taxon>
        <taxon>Metakinetoplastina</taxon>
        <taxon>Trypanosomatida</taxon>
        <taxon>Trypanosomatidae</taxon>
        <taxon>Trypanosoma</taxon>
        <taxon>Schizotrypanum</taxon>
    </lineage>
</organism>
<gene>
    <name evidence="1" type="ORF">MOQ_003570</name>
</gene>
<sequence length="330" mass="36145">FPKPMGLKSVWLPQTPAGSAADSTDYDASSYCSLEGAIRALNGRIGYFCPMVSLEGGDDIPKGNSKLPYSMPAPPPVSFYGFKPLFLRSLLTKCACTAGIREKDDCDADKNGKSDSAWSRSAWLKMTSGMTNDSISILRSKRQREVDTSEMNDDALSWMKGGAAVLNTKAGLPRGITKQDAERTAHELLRLQPVLLGDGGYTYTVDDAALEVIAKRFPLSRLWMAQQQRRVMRCLVLQRNDMSMGTPSLLGKDGSQKHVVGMTISSFPLPVLLFPLEGVKEQEAVVAGGSAHYWLQRARQCRKAMMNPLRNEGDASTHIPLLWVEKGPSV</sequence>
<protein>
    <submittedName>
        <fullName evidence="1">Adenosine deaminase-like protein, putative</fullName>
    </submittedName>
</protein>
<dbReference type="EMBL" id="AHKC01009755">
    <property type="protein sequence ID" value="EKF32576.1"/>
    <property type="molecule type" value="Genomic_DNA"/>
</dbReference>
<evidence type="ECO:0000313" key="2">
    <source>
        <dbReference type="Proteomes" id="UP000007350"/>
    </source>
</evidence>
<proteinExistence type="predicted"/>
<keyword evidence="2" id="KW-1185">Reference proteome</keyword>
<accession>K2NCK2</accession>
<reference evidence="1 2" key="1">
    <citation type="journal article" date="2012" name="BMC Genomics">
        <title>Comparative genomic analysis of human infective Trypanosoma cruzi lineages with the bat-restricted subspecies T. cruzi marinkellei.</title>
        <authorList>
            <person name="Franzen O."/>
            <person name="Talavera-Lopez C."/>
            <person name="Ochaya S."/>
            <person name="Butler C.E."/>
            <person name="Messenger L.A."/>
            <person name="Lewis M.D."/>
            <person name="Llewellyn M.S."/>
            <person name="Marinkelle C.J."/>
            <person name="Tyler K.M."/>
            <person name="Miles M.A."/>
            <person name="Andersson B."/>
        </authorList>
    </citation>
    <scope>NUCLEOTIDE SEQUENCE [LARGE SCALE GENOMIC DNA]</scope>
    <source>
        <strain evidence="1 2">B7</strain>
    </source>
</reference>
<dbReference type="Proteomes" id="UP000007350">
    <property type="component" value="Unassembled WGS sequence"/>
</dbReference>
<feature type="non-terminal residue" evidence="1">
    <location>
        <position position="1"/>
    </location>
</feature>